<feature type="compositionally biased region" description="Basic and acidic residues" evidence="1">
    <location>
        <begin position="1728"/>
        <end position="1754"/>
    </location>
</feature>
<feature type="compositionally biased region" description="Basic and acidic residues" evidence="1">
    <location>
        <begin position="1172"/>
        <end position="1186"/>
    </location>
</feature>
<feature type="compositionally biased region" description="Basic and acidic residues" evidence="1">
    <location>
        <begin position="1973"/>
        <end position="1989"/>
    </location>
</feature>
<feature type="compositionally biased region" description="Basic and acidic residues" evidence="1">
    <location>
        <begin position="2516"/>
        <end position="2536"/>
    </location>
</feature>
<feature type="region of interest" description="Disordered" evidence="1">
    <location>
        <begin position="275"/>
        <end position="307"/>
    </location>
</feature>
<feature type="region of interest" description="Disordered" evidence="1">
    <location>
        <begin position="1063"/>
        <end position="1863"/>
    </location>
</feature>
<feature type="compositionally biased region" description="Basic and acidic residues" evidence="1">
    <location>
        <begin position="2059"/>
        <end position="2084"/>
    </location>
</feature>
<feature type="compositionally biased region" description="Basic and acidic residues" evidence="1">
    <location>
        <begin position="1284"/>
        <end position="1303"/>
    </location>
</feature>
<feature type="compositionally biased region" description="Basic and acidic residues" evidence="1">
    <location>
        <begin position="1109"/>
        <end position="1123"/>
    </location>
</feature>
<name>A0A4S2L7C5_OPIFE</name>
<feature type="compositionally biased region" description="Polar residues" evidence="1">
    <location>
        <begin position="1002"/>
        <end position="1011"/>
    </location>
</feature>
<feature type="compositionally biased region" description="Basic and acidic residues" evidence="1">
    <location>
        <begin position="2015"/>
        <end position="2035"/>
    </location>
</feature>
<feature type="compositionally biased region" description="Acidic residues" evidence="1">
    <location>
        <begin position="221"/>
        <end position="234"/>
    </location>
</feature>
<feature type="region of interest" description="Disordered" evidence="1">
    <location>
        <begin position="221"/>
        <end position="262"/>
    </location>
</feature>
<feature type="compositionally biased region" description="Basic and acidic residues" evidence="1">
    <location>
        <begin position="1642"/>
        <end position="1658"/>
    </location>
</feature>
<feature type="compositionally biased region" description="Basic and acidic residues" evidence="1">
    <location>
        <begin position="1592"/>
        <end position="1611"/>
    </location>
</feature>
<feature type="region of interest" description="Disordered" evidence="1">
    <location>
        <begin position="1973"/>
        <end position="2539"/>
    </location>
</feature>
<keyword evidence="3" id="KW-1185">Reference proteome</keyword>
<feature type="region of interest" description="Disordered" evidence="1">
    <location>
        <begin position="720"/>
        <end position="756"/>
    </location>
</feature>
<proteinExistence type="predicted"/>
<feature type="compositionally biased region" description="Basic and acidic residues" evidence="1">
    <location>
        <begin position="1221"/>
        <end position="1233"/>
    </location>
</feature>
<dbReference type="Proteomes" id="UP000308267">
    <property type="component" value="Unassembled WGS sequence"/>
</dbReference>
<feature type="compositionally biased region" description="Basic and acidic residues" evidence="1">
    <location>
        <begin position="1523"/>
        <end position="1544"/>
    </location>
</feature>
<gene>
    <name evidence="2" type="ORF">CRM22_009462</name>
</gene>
<comment type="caution">
    <text evidence="2">The sequence shown here is derived from an EMBL/GenBank/DDBJ whole genome shotgun (WGS) entry which is preliminary data.</text>
</comment>
<feature type="compositionally biased region" description="Basic and acidic residues" evidence="1">
    <location>
        <begin position="1312"/>
        <end position="1331"/>
    </location>
</feature>
<evidence type="ECO:0000313" key="2">
    <source>
        <dbReference type="EMBL" id="TGZ58753.1"/>
    </source>
</evidence>
<feature type="region of interest" description="Disordered" evidence="1">
    <location>
        <begin position="981"/>
        <end position="1030"/>
    </location>
</feature>
<accession>A0A4S2L7C5</accession>
<feature type="compositionally biased region" description="Basic and acidic residues" evidence="1">
    <location>
        <begin position="1338"/>
        <end position="1352"/>
    </location>
</feature>
<feature type="compositionally biased region" description="Basic and acidic residues" evidence="1">
    <location>
        <begin position="1244"/>
        <end position="1264"/>
    </location>
</feature>
<feature type="region of interest" description="Disordered" evidence="1">
    <location>
        <begin position="802"/>
        <end position="843"/>
    </location>
</feature>
<sequence length="2846" mass="319740">MTAVWTAMSLQRRDGGSNSLSRSLGSLMSPRFGEDHSTVLLYSNMSPNFLPSSEQRSHWPADEHLGLSSGSARGLSTLEPKLQKITTDSASSIMYLGKRIVREYQCTFVLPDEQQIGATRIETFMPEDGNSGFTLSLSVAAPPEQSMESRSKGPIRQRIEEFLSTADWKSAMLASSESKDAELLGHLSSKYSNSVSRRSRFERSESQKRRHEMVRAREIFSDEEDGVQFSSDDEPALKSGPFPTGSSDGPHVLSPPRTISPDPLVTERITVSHGPLRRPASSAPPIIAHAEPPGRRQAPVSDAKSRQKFEELRRTWDERVAREQSFIDEQPFSPALSAHSRAAQYTEGHRGAAVTSILPTVPGRKRAPELSHAGMPHTSSSVPTQGNGTVHPVKRFLSGEGTHLPETYKSPSLPESSELVSPRFVTSPALSEPSTERGEKETRFGYNETSVKMNQANVGRLEPRLPGHVCFSVTPPIAFRTQSLDRRFAARFRYKLTETTQTHKRLLENLSPQDEPHQTSISVQVDSPIRTYSDSKFKQNYIYRTTLARLPVALKQLRARSHSAHALQTMFSQTTTDNETVLKEYKLTREVTIPLAGHSAQLGAETHPRVSKTSFQLPPSNRSIRVPISHFWKDDESSTQDEGFTVHISDKTSSLQSERLYNQRQFPGSPPPLPTWFTSLLIPRSYHSFPRTRNALVTYPKPGDLEVKPDFKDLGRRRFLKDDGTFHPSPADHRQTKSQSDTDYADFPSADDRNPWFPEQMSVGDTTRQGQHAVPEFPVGYKGYQISARDLWRQRDVEMHPGVESKGSFQKRTARTHSTPPYSEVEHAKVYPPNRPKSGDGLIEGTYVRHRVKYGNEDKVRSPYPPDPHMDKPKMTDFDASQRGMSPNLTSGSAFSVLEKLEAGSVSYGQTAKSTPGAVVKPADRKTFDELQSKTVGLHRDISPAHSRKCGLVRQRSVDENEALNYADKFFAPAPYRSRVAEATKQGPVSRRNAESDRKVHTTYSERTTSRPVKRSISEKVSSAVDSAQLKRDRIRRRKSDLDKHIDEQFDEAYREELIRKESLSAAGSGSREQASMSDLSELASQEAERNSRLARGNLRSRSYISENGARDVSKCEKRETKGAEPVSPSEYQSKFTTGRKRWPPPPMSKGSPAKPISQTVHPETKIPNLDDVSRLHATERYKYGREQTGIENEIPGETRTAPSDKAEHTGQGRDKQRKANKNESRSDYRELDNAGQRRGLKSSQDDRDKFHTSPEHSSTEDGAVRLNSPSVRRGHPQEGQMVDEDKRTTAHKEGGQPKKDEPFSPSSVAARGDHIHASVPEEKTRGDRRSLAHRHKVHEDRNIEPDGHEQPGGDARMQRSKSPTQYGHSHDWRHVDRYRTSEIHDKQKQKGRPRRVEPDFLFPEDVEDKHVHTGSHGDKTRRKSHDELESRLEKVGTDEQNLPRAEFEKKRDDREKVPKIQKHRGTEDAAERVKSPSTQHRLSHEQRMAGRSVMAEDERKRRKENEHNVGVPSTYAARGKHGRSDSSKEKHIEGPNLPAERRKLQSNLPHGHSEDQSAVKQRLSPGFEKPRGDHAGVHRNHAYQGYADAAEYERSPAIRNSRPRDQKIADWARTSKTYDGDERKQGSQRGKDLGFPTNASAREEFSRPKSLEMRTEYDQQVPTGRQRPSDKSGLSRGQVDNKGEKSYVPDIGLQHDEKDRVHDGYGQLDTEFVKERRKSHPALADRPNGRKADDQARTTRDHDANDLRRHGEDELASPTAEAARNKRERIYSPHKTVFEQPTKDSQKLGHSNYPLKTEVLSPLEPSNRDRSRSLLSPRPSLMSRSSRTDLVRPLSLPTASSDSFISPPLQLHSRQSTGDRPSEDRLVCMLEQAASEVKDSLRDEQAGGKSMGEEGNTVVLSARSTVAPTYCAEEEAESNRYLEKEPNGLSSQHAPDEAMSVTKRAQKLGEKSLPLLPITGSDLFRRRIGMELDQRHQEPTEGRSKHTSYDPMASKTGDTLESFFPTGRSATDPSKWKAQELNDTKPLKSSDLHQKRSSKQVPGEADDTTRRQPWSSARVEDSTRPLGEREPRQGGDDLGNRDQARRKKKERTENGYADERLTPPDFEERKVASFPTRKRYPPPPTSPTFQPSTGSARTSDTPGTRQGQRPTGPPHEKYERTSPIQNGRDHLGASKLREMTASGQPDDQQLIDDRRKRGTKPTDRTEAQTNRGLPDSGGRKKQGEAFPIPSEEIVGGFFGPTDGTGRERGVASKKPREMDAQHSGRGSKREPKTRHPPPPEASGRRRESKENGYAGKDKLSSHRRAEQRFIDEDADYVNVPGSTAPGARPREERSRHKTHESSEHSNEQSSYDPRVTDGMQDLPPAKVVMRRKEKPGEKSQSRPALSPRKAGISVAQKTPTERPAPPQGYRTTRDEFDEDDDDDLEDSEEELKPPALRSIPQTKKSSDSLVRGSQPEATRGAQLRRSSRTSPHDRVFSPSSTSPRPYISGGTWDRGSRGVPYGRYRPEQFHPQQYEYERASRPRSKRDTATSDRRGLTGSKHSMIISTKRRTLSGVTGVNPNRVRSSSMNAIWFGDHPVPTSSGAVSPTAPLRLSTIQLQAQAELERRHRSSSRTHSLDRRSTYSVGGTESRLSRGEVEGYEGIGYGYDTRGRLIHGGANLHERAASRRRRLRDGHESLSRVWIPRSDGGSPTRHTNEPLPSEASRLNHHKSNLDESAVAFALRDFTSPGVREEDEDGTEDFTVFSEDEEHIYARPDSIIGDGSLKPSAKVQRPHSGRTRSDRSYRASNLMQLHLRRPKLLSNRCSSMPLPDPKQYDSLLRLSRLSFESSSRRSADSSKYMLETGL</sequence>
<feature type="compositionally biased region" description="Basic and acidic residues" evidence="1">
    <location>
        <begin position="1203"/>
        <end position="1215"/>
    </location>
</feature>
<feature type="region of interest" description="Disordered" evidence="1">
    <location>
        <begin position="1"/>
        <end position="22"/>
    </location>
</feature>
<feature type="compositionally biased region" description="Basic and acidic residues" evidence="1">
    <location>
        <begin position="1617"/>
        <end position="1633"/>
    </location>
</feature>
<feature type="compositionally biased region" description="Polar residues" evidence="1">
    <location>
        <begin position="2137"/>
        <end position="2150"/>
    </location>
</feature>
<feature type="compositionally biased region" description="Basic and acidic residues" evidence="1">
    <location>
        <begin position="1369"/>
        <end position="1399"/>
    </location>
</feature>
<feature type="compositionally biased region" description="Polar residues" evidence="1">
    <location>
        <begin position="377"/>
        <end position="388"/>
    </location>
</feature>
<feature type="region of interest" description="Disordered" evidence="1">
    <location>
        <begin position="2682"/>
        <end position="2706"/>
    </location>
</feature>
<feature type="compositionally biased region" description="Basic and acidic residues" evidence="1">
    <location>
        <begin position="2168"/>
        <end position="2179"/>
    </location>
</feature>
<feature type="compositionally biased region" description="Basic and acidic residues" evidence="1">
    <location>
        <begin position="2329"/>
        <end position="2347"/>
    </location>
</feature>
<feature type="compositionally biased region" description="Basic and acidic residues" evidence="1">
    <location>
        <begin position="2091"/>
        <end position="2112"/>
    </location>
</feature>
<feature type="compositionally biased region" description="Basic and acidic residues" evidence="1">
    <location>
        <begin position="720"/>
        <end position="735"/>
    </location>
</feature>
<feature type="compositionally biased region" description="Basic and acidic residues" evidence="1">
    <location>
        <begin position="1918"/>
        <end position="1927"/>
    </location>
</feature>
<feature type="compositionally biased region" description="Basic and acidic residues" evidence="1">
    <location>
        <begin position="1446"/>
        <end position="1475"/>
    </location>
</feature>
<organism evidence="2 3">
    <name type="scientific">Opisthorchis felineus</name>
    <dbReference type="NCBI Taxonomy" id="147828"/>
    <lineage>
        <taxon>Eukaryota</taxon>
        <taxon>Metazoa</taxon>
        <taxon>Spiralia</taxon>
        <taxon>Lophotrochozoa</taxon>
        <taxon>Platyhelminthes</taxon>
        <taxon>Trematoda</taxon>
        <taxon>Digenea</taxon>
        <taxon>Opisthorchiida</taxon>
        <taxon>Opisthorchiata</taxon>
        <taxon>Opisthorchiidae</taxon>
        <taxon>Opisthorchis</taxon>
    </lineage>
</organism>
<feature type="compositionally biased region" description="Low complexity" evidence="1">
    <location>
        <begin position="1814"/>
        <end position="1826"/>
    </location>
</feature>
<feature type="compositionally biased region" description="Basic and acidic residues" evidence="1">
    <location>
        <begin position="1408"/>
        <end position="1438"/>
    </location>
</feature>
<feature type="compositionally biased region" description="Polar residues" evidence="1">
    <location>
        <begin position="1066"/>
        <end position="1079"/>
    </location>
</feature>
<feature type="region of interest" description="Disordered" evidence="1">
    <location>
        <begin position="2603"/>
        <end position="2631"/>
    </location>
</feature>
<feature type="compositionally biased region" description="Basic and acidic residues" evidence="1">
    <location>
        <begin position="2192"/>
        <end position="2207"/>
    </location>
</feature>
<feature type="region of interest" description="Disordered" evidence="1">
    <location>
        <begin position="2756"/>
        <end position="2787"/>
    </location>
</feature>
<evidence type="ECO:0000313" key="3">
    <source>
        <dbReference type="Proteomes" id="UP000308267"/>
    </source>
</evidence>
<evidence type="ECO:0000256" key="1">
    <source>
        <dbReference type="SAM" id="MobiDB-lite"/>
    </source>
</evidence>
<dbReference type="EMBL" id="SJOL01009151">
    <property type="protein sequence ID" value="TGZ58753.1"/>
    <property type="molecule type" value="Genomic_DNA"/>
</dbReference>
<feature type="compositionally biased region" description="Basic and acidic residues" evidence="1">
    <location>
        <begin position="2245"/>
        <end position="2271"/>
    </location>
</feature>
<feature type="compositionally biased region" description="Basic and acidic residues" evidence="1">
    <location>
        <begin position="1483"/>
        <end position="1508"/>
    </location>
</feature>
<feature type="compositionally biased region" description="Polar residues" evidence="1">
    <location>
        <begin position="807"/>
        <end position="821"/>
    </location>
</feature>
<feature type="compositionally biased region" description="Low complexity" evidence="1">
    <location>
        <begin position="410"/>
        <end position="422"/>
    </location>
</feature>
<protein>
    <submittedName>
        <fullName evidence="2">Uncharacterized protein</fullName>
    </submittedName>
</protein>
<feature type="compositionally biased region" description="Low complexity" evidence="1">
    <location>
        <begin position="279"/>
        <end position="291"/>
    </location>
</feature>
<dbReference type="OrthoDB" id="6267020at2759"/>
<feature type="compositionally biased region" description="Basic and acidic residues" evidence="1">
    <location>
        <begin position="2283"/>
        <end position="2312"/>
    </location>
</feature>
<feature type="compositionally biased region" description="Basic and acidic residues" evidence="1">
    <location>
        <begin position="1680"/>
        <end position="1704"/>
    </location>
</feature>
<feature type="compositionally biased region" description="Acidic residues" evidence="1">
    <location>
        <begin position="2416"/>
        <end position="2430"/>
    </location>
</feature>
<feature type="region of interest" description="Disordered" evidence="1">
    <location>
        <begin position="1918"/>
        <end position="1945"/>
    </location>
</feature>
<reference evidence="2 3" key="1">
    <citation type="journal article" date="2019" name="BMC Genomics">
        <title>New insights from Opisthorchis felineus genome: update on genomics of the epidemiologically important liver flukes.</title>
        <authorList>
            <person name="Ershov N.I."/>
            <person name="Mordvinov V.A."/>
            <person name="Prokhortchouk E.B."/>
            <person name="Pakharukova M.Y."/>
            <person name="Gunbin K.V."/>
            <person name="Ustyantsev K."/>
            <person name="Genaev M.A."/>
            <person name="Blinov A.G."/>
            <person name="Mazur A."/>
            <person name="Boulygina E."/>
            <person name="Tsygankova S."/>
            <person name="Khrameeva E."/>
            <person name="Chekanov N."/>
            <person name="Fan G."/>
            <person name="Xiao A."/>
            <person name="Zhang H."/>
            <person name="Xu X."/>
            <person name="Yang H."/>
            <person name="Solovyev V."/>
            <person name="Lee S.M."/>
            <person name="Liu X."/>
            <person name="Afonnikov D.A."/>
            <person name="Skryabin K.G."/>
        </authorList>
    </citation>
    <scope>NUCLEOTIDE SEQUENCE [LARGE SCALE GENOMIC DNA]</scope>
    <source>
        <strain evidence="2">AK-0245</strain>
        <tissue evidence="2">Whole organism</tissue>
    </source>
</reference>
<feature type="region of interest" description="Disordered" evidence="1">
    <location>
        <begin position="365"/>
        <end position="442"/>
    </location>
</feature>